<dbReference type="KEGG" id="adu:107465151"/>
<accession>A0A6P4BGV9</accession>
<dbReference type="PANTHER" id="PTHR47718">
    <property type="entry name" value="OS01G0519700 PROTEIN"/>
    <property type="match status" value="1"/>
</dbReference>
<evidence type="ECO:0000313" key="2">
    <source>
        <dbReference type="Proteomes" id="UP000515211"/>
    </source>
</evidence>
<dbReference type="Pfam" id="PF03101">
    <property type="entry name" value="FAR1"/>
    <property type="match status" value="1"/>
</dbReference>
<sequence length="214" mass="24528">MESCNVEDTDVHSMVRDRNGEHGCNEDFDDACDVGAADIVSNEDASDYGNVIELSDQQIMRKVFRSEERVYEFYCKFGRCHDFGVRKGDYGKDDDGNLIRRRFFCNRAGLRDKKFLHRLDRQRGHRPKTQTNCMAKLSIYLDSENSVWKVRKVILEHNHELTPRVMVHMIPKFRHMSNAAKAHIDGMHGYGVPTSKILGYMAGIAGGYSLLGFT</sequence>
<evidence type="ECO:0000259" key="1">
    <source>
        <dbReference type="Pfam" id="PF03101"/>
    </source>
</evidence>
<dbReference type="GeneID" id="107465151"/>
<dbReference type="Proteomes" id="UP000515211">
    <property type="component" value="Chromosome 9"/>
</dbReference>
<feature type="domain" description="FAR1" evidence="1">
    <location>
        <begin position="72"/>
        <end position="163"/>
    </location>
</feature>
<proteinExistence type="predicted"/>
<dbReference type="RefSeq" id="XP_015939632.1">
    <property type="nucleotide sequence ID" value="XM_016084146.1"/>
</dbReference>
<protein>
    <submittedName>
        <fullName evidence="3">Uncharacterized protein LOC107465151</fullName>
    </submittedName>
</protein>
<dbReference type="InterPro" id="IPR004330">
    <property type="entry name" value="FAR1_DNA_bnd_dom"/>
</dbReference>
<reference evidence="3" key="2">
    <citation type="submission" date="2025-08" db="UniProtKB">
        <authorList>
            <consortium name="RefSeq"/>
        </authorList>
    </citation>
    <scope>IDENTIFICATION</scope>
    <source>
        <tissue evidence="3">Whole plant</tissue>
    </source>
</reference>
<organism evidence="2 3">
    <name type="scientific">Arachis duranensis</name>
    <name type="common">Wild peanut</name>
    <dbReference type="NCBI Taxonomy" id="130453"/>
    <lineage>
        <taxon>Eukaryota</taxon>
        <taxon>Viridiplantae</taxon>
        <taxon>Streptophyta</taxon>
        <taxon>Embryophyta</taxon>
        <taxon>Tracheophyta</taxon>
        <taxon>Spermatophyta</taxon>
        <taxon>Magnoliopsida</taxon>
        <taxon>eudicotyledons</taxon>
        <taxon>Gunneridae</taxon>
        <taxon>Pentapetalae</taxon>
        <taxon>rosids</taxon>
        <taxon>fabids</taxon>
        <taxon>Fabales</taxon>
        <taxon>Fabaceae</taxon>
        <taxon>Papilionoideae</taxon>
        <taxon>50 kb inversion clade</taxon>
        <taxon>dalbergioids sensu lato</taxon>
        <taxon>Dalbergieae</taxon>
        <taxon>Pterocarpus clade</taxon>
        <taxon>Arachis</taxon>
    </lineage>
</organism>
<reference evidence="2" key="1">
    <citation type="journal article" date="2016" name="Nat. Genet.">
        <title>The genome sequences of Arachis duranensis and Arachis ipaensis, the diploid ancestors of cultivated peanut.</title>
        <authorList>
            <person name="Bertioli D.J."/>
            <person name="Cannon S.B."/>
            <person name="Froenicke L."/>
            <person name="Huang G."/>
            <person name="Farmer A.D."/>
            <person name="Cannon E.K."/>
            <person name="Liu X."/>
            <person name="Gao D."/>
            <person name="Clevenger J."/>
            <person name="Dash S."/>
            <person name="Ren L."/>
            <person name="Moretzsohn M.C."/>
            <person name="Shirasawa K."/>
            <person name="Huang W."/>
            <person name="Vidigal B."/>
            <person name="Abernathy B."/>
            <person name="Chu Y."/>
            <person name="Niederhuth C.E."/>
            <person name="Umale P."/>
            <person name="Araujo A.C."/>
            <person name="Kozik A."/>
            <person name="Kim K.D."/>
            <person name="Burow M.D."/>
            <person name="Varshney R.K."/>
            <person name="Wang X."/>
            <person name="Zhang X."/>
            <person name="Barkley N."/>
            <person name="Guimaraes P.M."/>
            <person name="Isobe S."/>
            <person name="Guo B."/>
            <person name="Liao B."/>
            <person name="Stalker H.T."/>
            <person name="Schmitz R.J."/>
            <person name="Scheffler B.E."/>
            <person name="Leal-Bertioli S.C."/>
            <person name="Xun X."/>
            <person name="Jackson S.A."/>
            <person name="Michelmore R."/>
            <person name="Ozias-Akins P."/>
        </authorList>
    </citation>
    <scope>NUCLEOTIDE SEQUENCE [LARGE SCALE GENOMIC DNA]</scope>
    <source>
        <strain evidence="2">cv. V14167</strain>
    </source>
</reference>
<keyword evidence="2" id="KW-1185">Reference proteome</keyword>
<name>A0A6P4BGV9_ARADU</name>
<gene>
    <name evidence="3" type="primary">LOC107465151</name>
</gene>
<dbReference type="PANTHER" id="PTHR47718:SF13">
    <property type="entry name" value="OS09G0290500 PROTEIN"/>
    <property type="match status" value="1"/>
</dbReference>
<evidence type="ECO:0000313" key="3">
    <source>
        <dbReference type="RefSeq" id="XP_015939632.1"/>
    </source>
</evidence>
<dbReference type="AlphaFoldDB" id="A0A6P4BGV9"/>